<dbReference type="NCBIfam" id="TIGR02138">
    <property type="entry name" value="phosphate_pstC"/>
    <property type="match status" value="1"/>
</dbReference>
<dbReference type="InterPro" id="IPR051124">
    <property type="entry name" value="Phosphate_Transport_Permease"/>
</dbReference>
<comment type="caution">
    <text evidence="11">The sequence shown here is derived from an EMBL/GenBank/DDBJ whole genome shotgun (WGS) entry which is preliminary data.</text>
</comment>
<dbReference type="InterPro" id="IPR000515">
    <property type="entry name" value="MetI-like"/>
</dbReference>
<dbReference type="GO" id="GO:0006817">
    <property type="term" value="P:phosphate ion transport"/>
    <property type="evidence" value="ECO:0007669"/>
    <property type="project" value="UniProtKB-KW"/>
</dbReference>
<keyword evidence="5 8" id="KW-0812">Transmembrane</keyword>
<dbReference type="PANTHER" id="PTHR30425:SF2">
    <property type="entry name" value="ABC TRANSPORTER PERMEASE PROTEIN YQGH-RELATED"/>
    <property type="match status" value="1"/>
</dbReference>
<keyword evidence="4 9" id="KW-1003">Cell membrane</keyword>
<dbReference type="InterPro" id="IPR035906">
    <property type="entry name" value="MetI-like_sf"/>
</dbReference>
<name>R7RPV7_9CLOT</name>
<keyword evidence="12" id="KW-1185">Reference proteome</keyword>
<dbReference type="PROSITE" id="PS50928">
    <property type="entry name" value="ABC_TM1"/>
    <property type="match status" value="1"/>
</dbReference>
<evidence type="ECO:0000256" key="2">
    <source>
        <dbReference type="ARBA" id="ARBA00007069"/>
    </source>
</evidence>
<evidence type="ECO:0000313" key="12">
    <source>
        <dbReference type="Proteomes" id="UP000014923"/>
    </source>
</evidence>
<dbReference type="InterPro" id="IPR011864">
    <property type="entry name" value="Phosphate_PstC"/>
</dbReference>
<dbReference type="GO" id="GO:0005315">
    <property type="term" value="F:phosphate transmembrane transporter activity"/>
    <property type="evidence" value="ECO:0007669"/>
    <property type="project" value="InterPro"/>
</dbReference>
<dbReference type="AlphaFoldDB" id="R7RPV7"/>
<evidence type="ECO:0000256" key="4">
    <source>
        <dbReference type="ARBA" id="ARBA00022475"/>
    </source>
</evidence>
<organism evidence="11 12">
    <name type="scientific">Thermobrachium celere DSM 8682</name>
    <dbReference type="NCBI Taxonomy" id="941824"/>
    <lineage>
        <taxon>Bacteria</taxon>
        <taxon>Bacillati</taxon>
        <taxon>Bacillota</taxon>
        <taxon>Clostridia</taxon>
        <taxon>Eubacteriales</taxon>
        <taxon>Clostridiaceae</taxon>
        <taxon>Thermobrachium</taxon>
    </lineage>
</organism>
<comment type="similarity">
    <text evidence="2 9">Belongs to the binding-protein-dependent transport system permease family. CysTW subfamily.</text>
</comment>
<keyword evidence="9" id="KW-0592">Phosphate transport</keyword>
<keyword evidence="6 8" id="KW-1133">Transmembrane helix</keyword>
<dbReference type="Gene3D" id="1.10.3720.10">
    <property type="entry name" value="MetI-like"/>
    <property type="match status" value="1"/>
</dbReference>
<keyword evidence="7 8" id="KW-0472">Membrane</keyword>
<evidence type="ECO:0000256" key="3">
    <source>
        <dbReference type="ARBA" id="ARBA00022448"/>
    </source>
</evidence>
<gene>
    <name evidence="11" type="ORF">TCEL_01184</name>
</gene>
<dbReference type="CDD" id="cd06261">
    <property type="entry name" value="TM_PBP2"/>
    <property type="match status" value="1"/>
</dbReference>
<evidence type="ECO:0000256" key="5">
    <source>
        <dbReference type="ARBA" id="ARBA00022692"/>
    </source>
</evidence>
<dbReference type="GO" id="GO:0005886">
    <property type="term" value="C:plasma membrane"/>
    <property type="evidence" value="ECO:0007669"/>
    <property type="project" value="UniProtKB-SubCell"/>
</dbReference>
<evidence type="ECO:0000256" key="7">
    <source>
        <dbReference type="ARBA" id="ARBA00023136"/>
    </source>
</evidence>
<dbReference type="Proteomes" id="UP000014923">
    <property type="component" value="Unassembled WGS sequence"/>
</dbReference>
<accession>R7RPV7</accession>
<dbReference type="Pfam" id="PF00528">
    <property type="entry name" value="BPD_transp_1"/>
    <property type="match status" value="1"/>
</dbReference>
<feature type="transmembrane region" description="Helical" evidence="8">
    <location>
        <begin position="277"/>
        <end position="299"/>
    </location>
</feature>
<feature type="transmembrane region" description="Helical" evidence="8">
    <location>
        <begin position="205"/>
        <end position="227"/>
    </location>
</feature>
<comment type="function">
    <text evidence="9">Part of the binding-protein-dependent transport system for phosphate; probably responsible for the translocation of the substrate across the membrane.</text>
</comment>
<evidence type="ECO:0000259" key="10">
    <source>
        <dbReference type="PROSITE" id="PS50928"/>
    </source>
</evidence>
<feature type="transmembrane region" description="Helical" evidence="8">
    <location>
        <begin position="83"/>
        <end position="109"/>
    </location>
</feature>
<dbReference type="EMBL" id="CAVN010000086">
    <property type="protein sequence ID" value="CDF57270.1"/>
    <property type="molecule type" value="Genomic_DNA"/>
</dbReference>
<proteinExistence type="inferred from homology"/>
<protein>
    <recommendedName>
        <fullName evidence="9">Phosphate transport system permease protein</fullName>
    </recommendedName>
</protein>
<feature type="transmembrane region" description="Helical" evidence="8">
    <location>
        <begin position="30"/>
        <end position="50"/>
    </location>
</feature>
<comment type="subcellular location">
    <subcellularLocation>
        <location evidence="1 8">Cell membrane</location>
        <topology evidence="1 8">Multi-pass membrane protein</topology>
    </subcellularLocation>
</comment>
<feature type="transmembrane region" description="Helical" evidence="8">
    <location>
        <begin position="121"/>
        <end position="149"/>
    </location>
</feature>
<keyword evidence="3 8" id="KW-0813">Transport</keyword>
<evidence type="ECO:0000256" key="8">
    <source>
        <dbReference type="RuleBase" id="RU363032"/>
    </source>
</evidence>
<feature type="transmembrane region" description="Helical" evidence="8">
    <location>
        <begin position="161"/>
        <end position="184"/>
    </location>
</feature>
<reference evidence="11" key="1">
    <citation type="submission" date="2013-03" db="EMBL/GenBank/DDBJ databases">
        <title>Draft genome sequence of the hydrogen-ethanol-producing anaerobic alkalithermophilic Caloramator celere.</title>
        <authorList>
            <person name="Ciranna A."/>
            <person name="Larjo A."/>
            <person name="Kivisto A."/>
            <person name="Santala V."/>
            <person name="Roos C."/>
            <person name="Karp M."/>
        </authorList>
    </citation>
    <scope>NUCLEOTIDE SEQUENCE [LARGE SCALE GENOMIC DNA]</scope>
    <source>
        <strain evidence="11">DSM 8682</strain>
    </source>
</reference>
<sequence length="305" mass="33217">MKMEQSARYVVRRKERTSIVNSIVDNSMKYLLLLCALLTVFIVASIIVYVSKNGINVFKEITVEGFFTSDYWSPDEGEFGILAFWRGTLILTLLAITIGGALGVLCAIYMSKFAPKKIREVMKFAIDIFVGIPSVVYGFIGLTVIVPLIREVFPDSTGFGFLPAAIILSIMILPTVISISEASISSVDKSYEEASYALGATKVQTVFSVVLPSALPGIITAIILAMARALGETMAVQMVIGNTPQVVNSLLEPTITLTTGIVMDMGSCEFGSTWSNALFMMATVLLMVSILLILIIRLIQRRQVS</sequence>
<evidence type="ECO:0000313" key="11">
    <source>
        <dbReference type="EMBL" id="CDF57270.1"/>
    </source>
</evidence>
<dbReference type="PANTHER" id="PTHR30425">
    <property type="entry name" value="PHOSPHATE TRANSPORT SYSTEM PERMEASE PROTEIN PST"/>
    <property type="match status" value="1"/>
</dbReference>
<evidence type="ECO:0000256" key="6">
    <source>
        <dbReference type="ARBA" id="ARBA00022989"/>
    </source>
</evidence>
<dbReference type="SUPFAM" id="SSF161098">
    <property type="entry name" value="MetI-like"/>
    <property type="match status" value="1"/>
</dbReference>
<evidence type="ECO:0000256" key="1">
    <source>
        <dbReference type="ARBA" id="ARBA00004651"/>
    </source>
</evidence>
<dbReference type="eggNOG" id="COG0573">
    <property type="taxonomic scope" value="Bacteria"/>
</dbReference>
<dbReference type="HOGENOM" id="CLU_033621_1_0_9"/>
<feature type="domain" description="ABC transmembrane type-1" evidence="10">
    <location>
        <begin position="85"/>
        <end position="296"/>
    </location>
</feature>
<evidence type="ECO:0000256" key="9">
    <source>
        <dbReference type="RuleBase" id="RU363054"/>
    </source>
</evidence>